<reference evidence="1 2" key="1">
    <citation type="submission" date="2016-02" db="EMBL/GenBank/DDBJ databases">
        <title>Genome analysis of coral dinoflagellate symbionts highlights evolutionary adaptations to a symbiotic lifestyle.</title>
        <authorList>
            <person name="Aranda M."/>
            <person name="Li Y."/>
            <person name="Liew Y.J."/>
            <person name="Baumgarten S."/>
            <person name="Simakov O."/>
            <person name="Wilson M."/>
            <person name="Piel J."/>
            <person name="Ashoor H."/>
            <person name="Bougouffa S."/>
            <person name="Bajic V.B."/>
            <person name="Ryu T."/>
            <person name="Ravasi T."/>
            <person name="Bayer T."/>
            <person name="Micklem G."/>
            <person name="Kim H."/>
            <person name="Bhak J."/>
            <person name="Lajeunesse T.C."/>
            <person name="Voolstra C.R."/>
        </authorList>
    </citation>
    <scope>NUCLEOTIDE SEQUENCE [LARGE SCALE GENOMIC DNA]</scope>
    <source>
        <strain evidence="1 2">CCMP2467</strain>
    </source>
</reference>
<comment type="caution">
    <text evidence="1">The sequence shown here is derived from an EMBL/GenBank/DDBJ whole genome shotgun (WGS) entry which is preliminary data.</text>
</comment>
<gene>
    <name evidence="1" type="ORF">AK812_SmicGene5196</name>
</gene>
<dbReference type="InterPro" id="IPR027417">
    <property type="entry name" value="P-loop_NTPase"/>
</dbReference>
<name>A0A1Q9EU99_SYMMI</name>
<proteinExistence type="predicted"/>
<protein>
    <submittedName>
        <fullName evidence="1">Uncharacterized protein</fullName>
    </submittedName>
</protein>
<organism evidence="1 2">
    <name type="scientific">Symbiodinium microadriaticum</name>
    <name type="common">Dinoflagellate</name>
    <name type="synonym">Zooxanthella microadriatica</name>
    <dbReference type="NCBI Taxonomy" id="2951"/>
    <lineage>
        <taxon>Eukaryota</taxon>
        <taxon>Sar</taxon>
        <taxon>Alveolata</taxon>
        <taxon>Dinophyceae</taxon>
        <taxon>Suessiales</taxon>
        <taxon>Symbiodiniaceae</taxon>
        <taxon>Symbiodinium</taxon>
    </lineage>
</organism>
<dbReference type="Gene3D" id="3.40.50.300">
    <property type="entry name" value="P-loop containing nucleotide triphosphate hydrolases"/>
    <property type="match status" value="1"/>
</dbReference>
<dbReference type="Pfam" id="PF04665">
    <property type="entry name" value="Pox_A32"/>
    <property type="match status" value="1"/>
</dbReference>
<dbReference type="OrthoDB" id="418865at2759"/>
<dbReference type="EMBL" id="LSRX01000067">
    <property type="protein sequence ID" value="OLQ10979.1"/>
    <property type="molecule type" value="Genomic_DNA"/>
</dbReference>
<dbReference type="AlphaFoldDB" id="A0A1Q9EU99"/>
<evidence type="ECO:0000313" key="1">
    <source>
        <dbReference type="EMBL" id="OLQ10979.1"/>
    </source>
</evidence>
<sequence>MLPGALDKKTVIGKIKVFPTPEYKSKQPHDAVVAQLPATGILLWPSKSGKAVALISMILEQYRGCFERIYLFSPSINVDDGWRPVKQYIEETMKVNTDKEQVYFENWDEAALRRIIDQQRKITQVSKQMKMKQLYQILILVDDFADSPNLHKRTGDSALDTLFVRGRHFQISTWVSTQKLCLISNAVRVNAQFFMVWRLRNQLEKDSLLEELTALVSKKQLEAMHEEAVREPYSFLYIYLLQAAGRDVPHSLRQALSDRLFGRKKKNITTIWVDSRKRVAGTDSDFEFDSGETVHLQGSAKLGVFKIRVADTFLSTDRGTYLYWRDTALGTLNWAQLPTGAYTEVRLAAWVSSNFAAATYVESRNELKVAYDGNRLILNDQELRTQFPGFINEAGNQQVFTFVQMQPYSAIYLRCSSLANAAETVGPLGHDIIAKIVCKQGVGHIMEADTHENHMVNVRGPITLRYLRFKLTDYESNVVNLRGTSLSFCLYLDG</sequence>
<evidence type="ECO:0000313" key="2">
    <source>
        <dbReference type="Proteomes" id="UP000186817"/>
    </source>
</evidence>
<dbReference type="Proteomes" id="UP000186817">
    <property type="component" value="Unassembled WGS sequence"/>
</dbReference>
<accession>A0A1Q9EU99</accession>
<dbReference type="InterPro" id="IPR006758">
    <property type="entry name" value="A32L"/>
</dbReference>
<keyword evidence="2" id="KW-1185">Reference proteome</keyword>